<keyword evidence="2" id="KW-0732">Signal</keyword>
<evidence type="ECO:0000313" key="4">
    <source>
        <dbReference type="Proteomes" id="UP000637578"/>
    </source>
</evidence>
<keyword evidence="4" id="KW-1185">Reference proteome</keyword>
<proteinExistence type="predicted"/>
<evidence type="ECO:0000256" key="1">
    <source>
        <dbReference type="SAM" id="Phobius"/>
    </source>
</evidence>
<evidence type="ECO:0000256" key="2">
    <source>
        <dbReference type="SAM" id="SignalP"/>
    </source>
</evidence>
<accession>A0A8J3CEQ7</accession>
<dbReference type="EMBL" id="BMMK01000011">
    <property type="protein sequence ID" value="GGM54734.1"/>
    <property type="molecule type" value="Genomic_DNA"/>
</dbReference>
<gene>
    <name evidence="3" type="ORF">GCM10012275_27330</name>
</gene>
<comment type="caution">
    <text evidence="3">The sequence shown here is derived from an EMBL/GenBank/DDBJ whole genome shotgun (WGS) entry which is preliminary data.</text>
</comment>
<protein>
    <submittedName>
        <fullName evidence="3">Uncharacterized protein</fullName>
    </submittedName>
</protein>
<feature type="transmembrane region" description="Helical" evidence="1">
    <location>
        <begin position="40"/>
        <end position="61"/>
    </location>
</feature>
<organism evidence="3 4">
    <name type="scientific">Longimycelium tulufanense</name>
    <dbReference type="NCBI Taxonomy" id="907463"/>
    <lineage>
        <taxon>Bacteria</taxon>
        <taxon>Bacillati</taxon>
        <taxon>Actinomycetota</taxon>
        <taxon>Actinomycetes</taxon>
        <taxon>Pseudonocardiales</taxon>
        <taxon>Pseudonocardiaceae</taxon>
        <taxon>Longimycelium</taxon>
    </lineage>
</organism>
<dbReference type="RefSeq" id="WP_189057617.1">
    <property type="nucleotide sequence ID" value="NZ_BMMK01000011.1"/>
</dbReference>
<evidence type="ECO:0000313" key="3">
    <source>
        <dbReference type="EMBL" id="GGM54734.1"/>
    </source>
</evidence>
<keyword evidence="1" id="KW-1133">Transmembrane helix</keyword>
<dbReference type="AlphaFoldDB" id="A0A8J3CEQ7"/>
<reference evidence="3" key="2">
    <citation type="submission" date="2020-09" db="EMBL/GenBank/DDBJ databases">
        <authorList>
            <person name="Sun Q."/>
            <person name="Zhou Y."/>
        </authorList>
    </citation>
    <scope>NUCLEOTIDE SEQUENCE</scope>
    <source>
        <strain evidence="3">CGMCC 4.5737</strain>
    </source>
</reference>
<sequence>MALLARAAKVAVVAFAAVAFPLAAATPAQADPEIIYYYPYGTYAVAVVDGVPVYYAPYLLLI</sequence>
<feature type="chain" id="PRO_5035231692" evidence="2">
    <location>
        <begin position="31"/>
        <end position="62"/>
    </location>
</feature>
<feature type="signal peptide" evidence="2">
    <location>
        <begin position="1"/>
        <end position="30"/>
    </location>
</feature>
<reference evidence="3" key="1">
    <citation type="journal article" date="2014" name="Int. J. Syst. Evol. Microbiol.">
        <title>Complete genome sequence of Corynebacterium casei LMG S-19264T (=DSM 44701T), isolated from a smear-ripened cheese.</title>
        <authorList>
            <consortium name="US DOE Joint Genome Institute (JGI-PGF)"/>
            <person name="Walter F."/>
            <person name="Albersmeier A."/>
            <person name="Kalinowski J."/>
            <person name="Ruckert C."/>
        </authorList>
    </citation>
    <scope>NUCLEOTIDE SEQUENCE</scope>
    <source>
        <strain evidence="3">CGMCC 4.5737</strain>
    </source>
</reference>
<keyword evidence="1" id="KW-0472">Membrane</keyword>
<name>A0A8J3CEQ7_9PSEU</name>
<keyword evidence="1" id="KW-0812">Transmembrane</keyword>
<dbReference type="Proteomes" id="UP000637578">
    <property type="component" value="Unassembled WGS sequence"/>
</dbReference>